<proteinExistence type="inferred from homology"/>
<evidence type="ECO:0000256" key="6">
    <source>
        <dbReference type="ARBA" id="ARBA00022741"/>
    </source>
</evidence>
<dbReference type="SUPFAM" id="SSF52317">
    <property type="entry name" value="Class I glutamine amidotransferase-like"/>
    <property type="match status" value="1"/>
</dbReference>
<evidence type="ECO:0000256" key="4">
    <source>
        <dbReference type="ARBA" id="ARBA00022598"/>
    </source>
</evidence>
<dbReference type="FunFam" id="3.40.50.300:FF:000009">
    <property type="entry name" value="CTP synthase"/>
    <property type="match status" value="1"/>
</dbReference>
<evidence type="ECO:0000313" key="19">
    <source>
        <dbReference type="EMBL" id="OHA34828.1"/>
    </source>
</evidence>
<dbReference type="EC" id="6.3.4.2" evidence="3"/>
<keyword evidence="10" id="KW-0665">Pyrimidine biosynthesis</keyword>
<dbReference type="GO" id="GO:0003883">
    <property type="term" value="F:CTP synthase activity"/>
    <property type="evidence" value="ECO:0007669"/>
    <property type="project" value="UniProtKB-EC"/>
</dbReference>
<keyword evidence="6" id="KW-0547">Nucleotide-binding</keyword>
<accession>A0A1G2NFG6</accession>
<dbReference type="GO" id="GO:0005524">
    <property type="term" value="F:ATP binding"/>
    <property type="evidence" value="ECO:0007669"/>
    <property type="project" value="UniProtKB-KW"/>
</dbReference>
<dbReference type="PANTHER" id="PTHR11550:SF0">
    <property type="entry name" value="CTP SYNTHASE-RELATED"/>
    <property type="match status" value="1"/>
</dbReference>
<keyword evidence="16" id="KW-0812">Transmembrane</keyword>
<dbReference type="InterPro" id="IPR004468">
    <property type="entry name" value="CTP_synthase"/>
</dbReference>
<keyword evidence="16" id="KW-1133">Transmembrane helix</keyword>
<dbReference type="NCBIfam" id="NF003792">
    <property type="entry name" value="PRK05380.1"/>
    <property type="match status" value="1"/>
</dbReference>
<comment type="caution">
    <text evidence="19">The sequence shown here is derived from an EMBL/GenBank/DDBJ whole genome shotgun (WGS) entry which is preliminary data.</text>
</comment>
<evidence type="ECO:0000256" key="16">
    <source>
        <dbReference type="SAM" id="Phobius"/>
    </source>
</evidence>
<comment type="pathway">
    <text evidence="1">Pyrimidine metabolism; CTP biosynthesis via de novo pathway; CTP from UDP: step 2/2.</text>
</comment>
<dbReference type="InterPro" id="IPR017456">
    <property type="entry name" value="CTP_synthase_N"/>
</dbReference>
<keyword evidence="5" id="KW-0479">Metal-binding</keyword>
<comment type="catalytic activity">
    <reaction evidence="11">
        <text>UTP + L-glutamine + ATP + H2O = CTP + L-glutamate + ADP + phosphate + 2 H(+)</text>
        <dbReference type="Rhea" id="RHEA:26426"/>
        <dbReference type="ChEBI" id="CHEBI:15377"/>
        <dbReference type="ChEBI" id="CHEBI:15378"/>
        <dbReference type="ChEBI" id="CHEBI:29985"/>
        <dbReference type="ChEBI" id="CHEBI:30616"/>
        <dbReference type="ChEBI" id="CHEBI:37563"/>
        <dbReference type="ChEBI" id="CHEBI:43474"/>
        <dbReference type="ChEBI" id="CHEBI:46398"/>
        <dbReference type="ChEBI" id="CHEBI:58359"/>
        <dbReference type="ChEBI" id="CHEBI:456216"/>
        <dbReference type="EC" id="6.3.4.2"/>
    </reaction>
</comment>
<dbReference type="InterPro" id="IPR029062">
    <property type="entry name" value="Class_I_gatase-like"/>
</dbReference>
<evidence type="ECO:0000256" key="10">
    <source>
        <dbReference type="ARBA" id="ARBA00022975"/>
    </source>
</evidence>
<dbReference type="GO" id="GO:0019856">
    <property type="term" value="P:pyrimidine nucleobase biosynthetic process"/>
    <property type="evidence" value="ECO:0007669"/>
    <property type="project" value="TreeGrafter"/>
</dbReference>
<evidence type="ECO:0000256" key="8">
    <source>
        <dbReference type="ARBA" id="ARBA00022842"/>
    </source>
</evidence>
<dbReference type="GO" id="GO:0046872">
    <property type="term" value="F:metal ion binding"/>
    <property type="evidence" value="ECO:0007669"/>
    <property type="project" value="UniProtKB-KW"/>
</dbReference>
<dbReference type="PROSITE" id="PS51273">
    <property type="entry name" value="GATASE_TYPE_1"/>
    <property type="match status" value="1"/>
</dbReference>
<keyword evidence="7" id="KW-0067">ATP-binding</keyword>
<evidence type="ECO:0000256" key="12">
    <source>
        <dbReference type="ARBA" id="ARBA00070745"/>
    </source>
</evidence>
<organism evidence="19 20">
    <name type="scientific">Candidatus Taylorbacteria bacterium RIFCSPLOWO2_01_FULL_48_100</name>
    <dbReference type="NCBI Taxonomy" id="1802322"/>
    <lineage>
        <taxon>Bacteria</taxon>
        <taxon>Candidatus Tayloriibacteriota</taxon>
    </lineage>
</organism>
<evidence type="ECO:0000313" key="20">
    <source>
        <dbReference type="Proteomes" id="UP000177797"/>
    </source>
</evidence>
<evidence type="ECO:0000256" key="9">
    <source>
        <dbReference type="ARBA" id="ARBA00022962"/>
    </source>
</evidence>
<sequence length="561" mass="62987">MKQRKHKYIFVIGGVMSGVGKGVTTASIAMLLQAKGFKVNPIKVDPYLNVDAGTMNPTEHGEVFVLNSGLECDQDMGNYERFLNLNLGNDDYITSGMVYRHVIDKERALGYKGKCVEALPHIPNEILRRIDRAVETSGSDVSVIEVGGTVGDYQNIMFLEAARRLWLTHRNDVIFILVSYLPVPGTIGEMKTKPTQNAVRLLNSYGIQQDFIIARGPVPLDEKRKEKLAIWCNTEAERVISAPDIESIYDVPLNFEKDNISSLILSSLNLKSRVRRDGFEKWKKFVSRTKNAKEELSIAVIGKYFDTGDFMLSDAYLSVIEAVKHAAAKLGKKAVLSWLNAKDYDHKSEDGLGKKEGSDISSLKQYDGIIVPGGFGEAGIEGKIKVIQFVRENKIPYFGLCYGMQLAVIEYARNVAGLLGAHTTEINKEALHKVIDIMPEQKKHMEEGKYGATMRLGAYEARVKDGTIARKAYGKEIIYERHRHRYEVNPEYIGHLEKVGMIFSATSPNGVLMEIAELPRKIHPFFLGTQFHPEFQSRPLVPHPLFTEFLKSASARRNKNK</sequence>
<evidence type="ECO:0000256" key="13">
    <source>
        <dbReference type="ARBA" id="ARBA00075170"/>
    </source>
</evidence>
<evidence type="ECO:0000259" key="17">
    <source>
        <dbReference type="Pfam" id="PF00117"/>
    </source>
</evidence>
<dbReference type="UniPathway" id="UPA00159">
    <property type="reaction ID" value="UER00277"/>
</dbReference>
<dbReference type="InterPro" id="IPR017926">
    <property type="entry name" value="GATASE"/>
</dbReference>
<dbReference type="InterPro" id="IPR027417">
    <property type="entry name" value="P-loop_NTPase"/>
</dbReference>
<dbReference type="PANTHER" id="PTHR11550">
    <property type="entry name" value="CTP SYNTHASE"/>
    <property type="match status" value="1"/>
</dbReference>
<dbReference type="Gene3D" id="3.40.50.300">
    <property type="entry name" value="P-loop containing nucleotide triphosphate hydrolases"/>
    <property type="match status" value="1"/>
</dbReference>
<feature type="transmembrane region" description="Helical" evidence="16">
    <location>
        <begin position="9"/>
        <end position="32"/>
    </location>
</feature>
<evidence type="ECO:0000256" key="15">
    <source>
        <dbReference type="ARBA" id="ARBA00083191"/>
    </source>
</evidence>
<evidence type="ECO:0000256" key="14">
    <source>
        <dbReference type="ARBA" id="ARBA00079941"/>
    </source>
</evidence>
<dbReference type="NCBIfam" id="TIGR00337">
    <property type="entry name" value="PyrG"/>
    <property type="match status" value="1"/>
</dbReference>
<dbReference type="CDD" id="cd01746">
    <property type="entry name" value="GATase1_CTP_Synthase"/>
    <property type="match status" value="1"/>
</dbReference>
<evidence type="ECO:0000256" key="5">
    <source>
        <dbReference type="ARBA" id="ARBA00022723"/>
    </source>
</evidence>
<dbReference type="EMBL" id="MHSA01000006">
    <property type="protein sequence ID" value="OHA34828.1"/>
    <property type="molecule type" value="Genomic_DNA"/>
</dbReference>
<protein>
    <recommendedName>
        <fullName evidence="12">CTP synthase</fullName>
        <ecNumber evidence="3">6.3.4.2</ecNumber>
    </recommendedName>
    <alternativeName>
        <fullName evidence="14">Cytidine 5'-triphosphate synthase</fullName>
    </alternativeName>
    <alternativeName>
        <fullName evidence="15">Cytidine triphosphate synthetase</fullName>
    </alternativeName>
    <alternativeName>
        <fullName evidence="13">UTP--ammonia ligase</fullName>
    </alternativeName>
</protein>
<comment type="similarity">
    <text evidence="2">Belongs to the CTP synthase family.</text>
</comment>
<gene>
    <name evidence="19" type="ORF">A2938_02965</name>
</gene>
<evidence type="ECO:0000256" key="2">
    <source>
        <dbReference type="ARBA" id="ARBA00007533"/>
    </source>
</evidence>
<dbReference type="Proteomes" id="UP000177797">
    <property type="component" value="Unassembled WGS sequence"/>
</dbReference>
<name>A0A1G2NFG6_9BACT</name>
<dbReference type="Gene3D" id="3.40.50.880">
    <property type="match status" value="1"/>
</dbReference>
<dbReference type="SUPFAM" id="SSF52540">
    <property type="entry name" value="P-loop containing nucleoside triphosphate hydrolases"/>
    <property type="match status" value="1"/>
</dbReference>
<keyword evidence="4" id="KW-0436">Ligase</keyword>
<keyword evidence="16" id="KW-0472">Membrane</keyword>
<dbReference type="AlphaFoldDB" id="A0A1G2NFG6"/>
<evidence type="ECO:0000259" key="18">
    <source>
        <dbReference type="Pfam" id="PF06418"/>
    </source>
</evidence>
<keyword evidence="8" id="KW-0460">Magnesium</keyword>
<dbReference type="GO" id="GO:0044210">
    <property type="term" value="P:'de novo' CTP biosynthetic process"/>
    <property type="evidence" value="ECO:0007669"/>
    <property type="project" value="UniProtKB-UniPathway"/>
</dbReference>
<dbReference type="Pfam" id="PF00117">
    <property type="entry name" value="GATase"/>
    <property type="match status" value="1"/>
</dbReference>
<feature type="domain" description="CTP synthase N-terminal" evidence="18">
    <location>
        <begin position="7"/>
        <end position="270"/>
    </location>
</feature>
<dbReference type="GO" id="GO:0097268">
    <property type="term" value="C:cytoophidium"/>
    <property type="evidence" value="ECO:0007669"/>
    <property type="project" value="UniProtKB-ARBA"/>
</dbReference>
<dbReference type="FunFam" id="3.40.50.880:FF:000002">
    <property type="entry name" value="CTP synthase"/>
    <property type="match status" value="1"/>
</dbReference>
<dbReference type="Pfam" id="PF06418">
    <property type="entry name" value="CTP_synth_N"/>
    <property type="match status" value="1"/>
</dbReference>
<feature type="domain" description="Glutamine amidotransferase" evidence="17">
    <location>
        <begin position="312"/>
        <end position="551"/>
    </location>
</feature>
<reference evidence="19 20" key="1">
    <citation type="journal article" date="2016" name="Nat. Commun.">
        <title>Thousands of microbial genomes shed light on interconnected biogeochemical processes in an aquifer system.</title>
        <authorList>
            <person name="Anantharaman K."/>
            <person name="Brown C.T."/>
            <person name="Hug L.A."/>
            <person name="Sharon I."/>
            <person name="Castelle C.J."/>
            <person name="Probst A.J."/>
            <person name="Thomas B.C."/>
            <person name="Singh A."/>
            <person name="Wilkins M.J."/>
            <person name="Karaoz U."/>
            <person name="Brodie E.L."/>
            <person name="Williams K.H."/>
            <person name="Hubbard S.S."/>
            <person name="Banfield J.F."/>
        </authorList>
    </citation>
    <scope>NUCLEOTIDE SEQUENCE [LARGE SCALE GENOMIC DNA]</scope>
</reference>
<evidence type="ECO:0000256" key="11">
    <source>
        <dbReference type="ARBA" id="ARBA00047781"/>
    </source>
</evidence>
<keyword evidence="9" id="KW-0315">Glutamine amidotransferase</keyword>
<evidence type="ECO:0000256" key="7">
    <source>
        <dbReference type="ARBA" id="ARBA00022840"/>
    </source>
</evidence>
<dbReference type="GO" id="GO:0042802">
    <property type="term" value="F:identical protein binding"/>
    <property type="evidence" value="ECO:0007669"/>
    <property type="project" value="TreeGrafter"/>
</dbReference>
<evidence type="ECO:0000256" key="1">
    <source>
        <dbReference type="ARBA" id="ARBA00005171"/>
    </source>
</evidence>
<evidence type="ECO:0000256" key="3">
    <source>
        <dbReference type="ARBA" id="ARBA00012291"/>
    </source>
</evidence>
<dbReference type="InterPro" id="IPR033828">
    <property type="entry name" value="GATase1_CTP_Synthase"/>
</dbReference>